<dbReference type="InterPro" id="IPR048875">
    <property type="entry name" value="BIRC2-3-like_UBA"/>
</dbReference>
<dbReference type="Gene3D" id="1.10.8.10">
    <property type="entry name" value="DNA helicase RuvA subunit, C-terminal domain"/>
    <property type="match status" value="2"/>
</dbReference>
<accession>A0AA88NRT4</accession>
<comment type="caution">
    <text evidence="2">The sequence shown here is derived from an EMBL/GenBank/DDBJ whole genome shotgun (WGS) entry which is preliminary data.</text>
</comment>
<sequence>MEDMKSGQMELTLRWITLMDRNQLSFGQHFHPSLTSQCDFLPRNHSENSDIVCDALRMNLPLHLVTRSIQNRLQTHGANYTDVKELIQDVFTPNYSSCSTDNQEVPMETNQLEDALMMNSLVVKMGLQMGAPPHLIKPKLRAKILSSGFGYADISELFSDLNIK</sequence>
<evidence type="ECO:0000313" key="2">
    <source>
        <dbReference type="EMBL" id="KAK2863310.1"/>
    </source>
</evidence>
<dbReference type="AlphaFoldDB" id="A0AA88NRT4"/>
<dbReference type="Proteomes" id="UP001187415">
    <property type="component" value="Unassembled WGS sequence"/>
</dbReference>
<dbReference type="Pfam" id="PF21290">
    <property type="entry name" value="UBA_BIRC2-3"/>
    <property type="match status" value="1"/>
</dbReference>
<reference evidence="2" key="1">
    <citation type="submission" date="2023-07" db="EMBL/GenBank/DDBJ databases">
        <title>Chromosome-level Genome Assembly of Striped Snakehead (Channa striata).</title>
        <authorList>
            <person name="Liu H."/>
        </authorList>
    </citation>
    <scope>NUCLEOTIDE SEQUENCE</scope>
    <source>
        <strain evidence="2">Gz</strain>
        <tissue evidence="2">Muscle</tissue>
    </source>
</reference>
<protein>
    <recommendedName>
        <fullName evidence="1">BIRC2/3-like UBA domain-containing protein</fullName>
    </recommendedName>
</protein>
<dbReference type="EMBL" id="JAUPFM010000001">
    <property type="protein sequence ID" value="KAK2863310.1"/>
    <property type="molecule type" value="Genomic_DNA"/>
</dbReference>
<evidence type="ECO:0000259" key="1">
    <source>
        <dbReference type="Pfam" id="PF21290"/>
    </source>
</evidence>
<proteinExistence type="predicted"/>
<feature type="domain" description="BIRC2/3-like UBA" evidence="1">
    <location>
        <begin position="115"/>
        <end position="161"/>
    </location>
</feature>
<organism evidence="2 3">
    <name type="scientific">Channa striata</name>
    <name type="common">Snakehead murrel</name>
    <name type="synonym">Ophicephalus striatus</name>
    <dbReference type="NCBI Taxonomy" id="64152"/>
    <lineage>
        <taxon>Eukaryota</taxon>
        <taxon>Metazoa</taxon>
        <taxon>Chordata</taxon>
        <taxon>Craniata</taxon>
        <taxon>Vertebrata</taxon>
        <taxon>Euteleostomi</taxon>
        <taxon>Actinopterygii</taxon>
        <taxon>Neopterygii</taxon>
        <taxon>Teleostei</taxon>
        <taxon>Neoteleostei</taxon>
        <taxon>Acanthomorphata</taxon>
        <taxon>Anabantaria</taxon>
        <taxon>Anabantiformes</taxon>
        <taxon>Channoidei</taxon>
        <taxon>Channidae</taxon>
        <taxon>Channa</taxon>
    </lineage>
</organism>
<keyword evidence="3" id="KW-1185">Reference proteome</keyword>
<evidence type="ECO:0000313" key="3">
    <source>
        <dbReference type="Proteomes" id="UP001187415"/>
    </source>
</evidence>
<name>A0AA88NRT4_CHASR</name>
<gene>
    <name evidence="2" type="ORF">Q5P01_002843</name>
</gene>